<evidence type="ECO:0000259" key="17">
    <source>
        <dbReference type="PROSITE" id="PS50110"/>
    </source>
</evidence>
<organism evidence="19">
    <name type="scientific">Vibrio chaetopteri</name>
    <dbReference type="NCBI Taxonomy" id="3016528"/>
    <lineage>
        <taxon>Bacteria</taxon>
        <taxon>Pseudomonadati</taxon>
        <taxon>Pseudomonadota</taxon>
        <taxon>Gammaproteobacteria</taxon>
        <taxon>Vibrionales</taxon>
        <taxon>Vibrionaceae</taxon>
        <taxon>Vibrio</taxon>
    </lineage>
</organism>
<dbReference type="InterPro" id="IPR003594">
    <property type="entry name" value="HATPase_dom"/>
</dbReference>
<dbReference type="Pfam" id="PF02518">
    <property type="entry name" value="HATPase_c"/>
    <property type="match status" value="1"/>
</dbReference>
<dbReference type="CDD" id="cd16922">
    <property type="entry name" value="HATPase_EvgS-ArcB-TorS-like"/>
    <property type="match status" value="1"/>
</dbReference>
<evidence type="ECO:0000313" key="19">
    <source>
        <dbReference type="EMBL" id="XCD16324.1"/>
    </source>
</evidence>
<dbReference type="PROSITE" id="PS50110">
    <property type="entry name" value="RESPONSE_REGULATORY"/>
    <property type="match status" value="2"/>
</dbReference>
<keyword evidence="15" id="KW-0472">Membrane</keyword>
<keyword evidence="9" id="KW-0067">ATP-binding</keyword>
<dbReference type="SUPFAM" id="SSF52172">
    <property type="entry name" value="CheY-like"/>
    <property type="match status" value="2"/>
</dbReference>
<dbReference type="InterPro" id="IPR003661">
    <property type="entry name" value="HisK_dim/P_dom"/>
</dbReference>
<protein>
    <recommendedName>
        <fullName evidence="12">Sensory/regulatory protein RpfC</fullName>
        <ecNumber evidence="3">2.7.13.3</ecNumber>
    </recommendedName>
</protein>
<dbReference type="Gene3D" id="6.10.340.10">
    <property type="match status" value="1"/>
</dbReference>
<dbReference type="SMART" id="SM00304">
    <property type="entry name" value="HAMP"/>
    <property type="match status" value="1"/>
</dbReference>
<dbReference type="GO" id="GO:0005524">
    <property type="term" value="F:ATP binding"/>
    <property type="evidence" value="ECO:0007669"/>
    <property type="project" value="UniProtKB-KW"/>
</dbReference>
<dbReference type="SMART" id="SM00387">
    <property type="entry name" value="HATPase_c"/>
    <property type="match status" value="1"/>
</dbReference>
<dbReference type="Gene3D" id="3.30.565.10">
    <property type="entry name" value="Histidine kinase-like ATPase, C-terminal domain"/>
    <property type="match status" value="1"/>
</dbReference>
<dbReference type="InterPro" id="IPR036097">
    <property type="entry name" value="HisK_dim/P_sf"/>
</dbReference>
<dbReference type="CDD" id="cd00156">
    <property type="entry name" value="REC"/>
    <property type="match status" value="1"/>
</dbReference>
<dbReference type="Pfam" id="PF08376">
    <property type="entry name" value="NIT"/>
    <property type="match status" value="1"/>
</dbReference>
<sequence length="928" mass="103810">MPTAIRNLTLRTQTSLIVLGLLIVVLTMSYQVIRSLVDRNAEATKTIELLNVAHSLDNIAHHFAVERGLSEGYKSNLDETTKQKLITARAQADKASEQWRSLSSKHSDIEQAFSEQIQLLDRAIEHTVMVREFVDHGVGEYSFKHYSGLIEQALTIYDALVSSIESPDLVDDLLHHVHLLWLKERAGQSRGILNGIFAAPEQAISNDKMIDAGYYIRSFDWNLRLLRQHAPESLYMPIINWGVHKQIDDIESTFVTSGTLEDGLEDITPEFWFPLATQRIERIRSILDLQNQQISQQAMQTVLNTNRNLVLGALGLALAIICLVVLLFMSRQLVQRLEALLDATKHVGQGDYKISLPQHHFNQTDEISRLSTGFINMADSLALKEQQMLEHNQQLQQATEEARSAAHAKSEFLSTMSHEIRTPMNGVIGMTDLLLDTELDEQQFKLARTSRDSAESLLAIINDILDFSKFEAGKIDLEQLEFNLVELIEDIGATLYLGASQKKLELICPANPVLSQWHIGDPGRIRQILVNLIGNAVKFTEQGQVAVYVSVQPKNEQIDSVKFSVVDSGIGIEKAHQDKLFDKFTQADSSTTRKYGGTGLGLSISKKLVELMGGEIGVHSEIGEGSTFWFEVPLPHLAEKDVHYAPKGDLKQQRILVVDDNPINRQLVGQLLSNWAIEYQQASSAQEAMSMLTKAYDTGAPYSIAILDYEMPQTNGIQLARGIKADDNLRSTRLVMLSSVVQRGDMKLVKDNGFSAYLTKPTQQAELFDVLSRVAALDGVDDQSMLFITKHSPTQAPEFHAHVLVVDDMKTNQVVVKSLLSKFKVSVDVVENGQQALDILRERSFDIVFMDCQMPVMDGFEATTMIRKPESKVVDPNVTIIAMTANAMQGDRERCLEVGMDDYITKPINSKMLLATLEKWLTTTRQSA</sequence>
<keyword evidence="8" id="KW-0378">Hydrolase</keyword>
<dbReference type="PANTHER" id="PTHR45339:SF1">
    <property type="entry name" value="HYBRID SIGNAL TRANSDUCTION HISTIDINE KINASE J"/>
    <property type="match status" value="1"/>
</dbReference>
<feature type="coiled-coil region" evidence="14">
    <location>
        <begin position="381"/>
        <end position="408"/>
    </location>
</feature>
<dbReference type="SMART" id="SM00448">
    <property type="entry name" value="REC"/>
    <property type="match status" value="2"/>
</dbReference>
<dbReference type="GO" id="GO:0000155">
    <property type="term" value="F:phosphorelay sensor kinase activity"/>
    <property type="evidence" value="ECO:0007669"/>
    <property type="project" value="InterPro"/>
</dbReference>
<dbReference type="CDD" id="cd00082">
    <property type="entry name" value="HisKA"/>
    <property type="match status" value="1"/>
</dbReference>
<keyword evidence="15" id="KW-0812">Transmembrane</keyword>
<evidence type="ECO:0000256" key="14">
    <source>
        <dbReference type="SAM" id="Coils"/>
    </source>
</evidence>
<dbReference type="Pfam" id="PF00672">
    <property type="entry name" value="HAMP"/>
    <property type="match status" value="1"/>
</dbReference>
<dbReference type="EMBL" id="CP115920">
    <property type="protein sequence ID" value="XCD16324.1"/>
    <property type="molecule type" value="Genomic_DNA"/>
</dbReference>
<evidence type="ECO:0000256" key="3">
    <source>
        <dbReference type="ARBA" id="ARBA00012438"/>
    </source>
</evidence>
<reference evidence="19" key="1">
    <citation type="submission" date="2023-01" db="EMBL/GenBank/DDBJ databases">
        <title>Vibrio sp. CB1-14 genome sequencing.</title>
        <authorList>
            <person name="Otstavnykh N."/>
            <person name="Isaeva M."/>
            <person name="Meleshko D."/>
        </authorList>
    </citation>
    <scope>NUCLEOTIDE SEQUENCE</scope>
    <source>
        <strain evidence="19">CB1-14</strain>
    </source>
</reference>
<gene>
    <name evidence="19" type="ORF">PG915_01705</name>
</gene>
<evidence type="ECO:0000256" key="12">
    <source>
        <dbReference type="ARBA" id="ARBA00068150"/>
    </source>
</evidence>
<keyword evidence="14" id="KW-0175">Coiled coil</keyword>
<dbReference type="PRINTS" id="PR00344">
    <property type="entry name" value="BCTRLSENSOR"/>
</dbReference>
<evidence type="ECO:0000259" key="18">
    <source>
        <dbReference type="PROSITE" id="PS50885"/>
    </source>
</evidence>
<dbReference type="PANTHER" id="PTHR45339">
    <property type="entry name" value="HYBRID SIGNAL TRANSDUCTION HISTIDINE KINASE J"/>
    <property type="match status" value="1"/>
</dbReference>
<keyword evidence="15" id="KW-1133">Transmembrane helix</keyword>
<evidence type="ECO:0000256" key="8">
    <source>
        <dbReference type="ARBA" id="ARBA00022801"/>
    </source>
</evidence>
<evidence type="ECO:0000256" key="2">
    <source>
        <dbReference type="ARBA" id="ARBA00004370"/>
    </source>
</evidence>
<dbReference type="SMART" id="SM00388">
    <property type="entry name" value="HisKA"/>
    <property type="match status" value="1"/>
</dbReference>
<comment type="catalytic activity">
    <reaction evidence="1">
        <text>ATP + protein L-histidine = ADP + protein N-phospho-L-histidine.</text>
        <dbReference type="EC" id="2.7.13.3"/>
    </reaction>
</comment>
<dbReference type="PROSITE" id="PS50109">
    <property type="entry name" value="HIS_KIN"/>
    <property type="match status" value="1"/>
</dbReference>
<dbReference type="SUPFAM" id="SSF55874">
    <property type="entry name" value="ATPase domain of HSP90 chaperone/DNA topoisomerase II/histidine kinase"/>
    <property type="match status" value="1"/>
</dbReference>
<keyword evidence="4 13" id="KW-0597">Phosphoprotein</keyword>
<dbReference type="FunFam" id="3.30.565.10:FF:000010">
    <property type="entry name" value="Sensor histidine kinase RcsC"/>
    <property type="match status" value="1"/>
</dbReference>
<dbReference type="InterPro" id="IPR005467">
    <property type="entry name" value="His_kinase_dom"/>
</dbReference>
<feature type="transmembrane region" description="Helical" evidence="15">
    <location>
        <begin position="12"/>
        <end position="33"/>
    </location>
</feature>
<dbReference type="Pfam" id="PF00072">
    <property type="entry name" value="Response_reg"/>
    <property type="match status" value="2"/>
</dbReference>
<keyword evidence="5" id="KW-0808">Transferase</keyword>
<feature type="transmembrane region" description="Helical" evidence="15">
    <location>
        <begin position="309"/>
        <end position="329"/>
    </location>
</feature>
<dbReference type="InterPro" id="IPR001789">
    <property type="entry name" value="Sig_transdc_resp-reg_receiver"/>
</dbReference>
<dbReference type="Pfam" id="PF00512">
    <property type="entry name" value="HisKA"/>
    <property type="match status" value="1"/>
</dbReference>
<dbReference type="Gene3D" id="1.10.287.130">
    <property type="match status" value="1"/>
</dbReference>
<dbReference type="SUPFAM" id="SSF47384">
    <property type="entry name" value="Homodimeric domain of signal transducing histidine kinase"/>
    <property type="match status" value="1"/>
</dbReference>
<dbReference type="KEGG" id="vck:PG915_01705"/>
<dbReference type="RefSeq" id="WP_353497608.1">
    <property type="nucleotide sequence ID" value="NZ_CP115920.1"/>
</dbReference>
<dbReference type="InterPro" id="IPR003660">
    <property type="entry name" value="HAMP_dom"/>
</dbReference>
<dbReference type="InterPro" id="IPR013587">
    <property type="entry name" value="Nitrate/nitrite_sensing"/>
</dbReference>
<feature type="modified residue" description="4-aspartylphosphate" evidence="13">
    <location>
        <position position="708"/>
    </location>
</feature>
<evidence type="ECO:0000256" key="1">
    <source>
        <dbReference type="ARBA" id="ARBA00000085"/>
    </source>
</evidence>
<evidence type="ECO:0000256" key="11">
    <source>
        <dbReference type="ARBA" id="ARBA00064003"/>
    </source>
</evidence>
<feature type="modified residue" description="4-aspartylphosphate" evidence="13">
    <location>
        <position position="851"/>
    </location>
</feature>
<dbReference type="AlphaFoldDB" id="A0AAU8BI55"/>
<dbReference type="GO" id="GO:0016020">
    <property type="term" value="C:membrane"/>
    <property type="evidence" value="ECO:0007669"/>
    <property type="project" value="UniProtKB-SubCell"/>
</dbReference>
<dbReference type="FunFam" id="1.10.287.130:FF:000002">
    <property type="entry name" value="Two-component osmosensing histidine kinase"/>
    <property type="match status" value="1"/>
</dbReference>
<evidence type="ECO:0000256" key="7">
    <source>
        <dbReference type="ARBA" id="ARBA00022777"/>
    </source>
</evidence>
<proteinExistence type="predicted"/>
<feature type="domain" description="Response regulatory" evidence="17">
    <location>
        <begin position="654"/>
        <end position="775"/>
    </location>
</feature>
<dbReference type="CDD" id="cd06225">
    <property type="entry name" value="HAMP"/>
    <property type="match status" value="1"/>
</dbReference>
<dbReference type="Gene3D" id="3.40.50.2300">
    <property type="match status" value="2"/>
</dbReference>
<dbReference type="InterPro" id="IPR004358">
    <property type="entry name" value="Sig_transdc_His_kin-like_C"/>
</dbReference>
<feature type="domain" description="HAMP" evidence="18">
    <location>
        <begin position="331"/>
        <end position="386"/>
    </location>
</feature>
<feature type="domain" description="Response regulatory" evidence="17">
    <location>
        <begin position="802"/>
        <end position="921"/>
    </location>
</feature>
<dbReference type="InterPro" id="IPR011006">
    <property type="entry name" value="CheY-like_superfamily"/>
</dbReference>
<evidence type="ECO:0000259" key="16">
    <source>
        <dbReference type="PROSITE" id="PS50109"/>
    </source>
</evidence>
<evidence type="ECO:0000256" key="10">
    <source>
        <dbReference type="ARBA" id="ARBA00023012"/>
    </source>
</evidence>
<accession>A0AAU8BI55</accession>
<dbReference type="CDD" id="cd17546">
    <property type="entry name" value="REC_hyHK_CKI1_RcsC-like"/>
    <property type="match status" value="1"/>
</dbReference>
<keyword evidence="10" id="KW-0902">Two-component regulatory system</keyword>
<evidence type="ECO:0000256" key="9">
    <source>
        <dbReference type="ARBA" id="ARBA00022840"/>
    </source>
</evidence>
<dbReference type="GO" id="GO:0016787">
    <property type="term" value="F:hydrolase activity"/>
    <property type="evidence" value="ECO:0007669"/>
    <property type="project" value="UniProtKB-KW"/>
</dbReference>
<evidence type="ECO:0000256" key="5">
    <source>
        <dbReference type="ARBA" id="ARBA00022679"/>
    </source>
</evidence>
<dbReference type="PROSITE" id="PS50885">
    <property type="entry name" value="HAMP"/>
    <property type="match status" value="1"/>
</dbReference>
<evidence type="ECO:0000256" key="6">
    <source>
        <dbReference type="ARBA" id="ARBA00022741"/>
    </source>
</evidence>
<dbReference type="InterPro" id="IPR036890">
    <property type="entry name" value="HATPase_C_sf"/>
</dbReference>
<evidence type="ECO:0000256" key="4">
    <source>
        <dbReference type="ARBA" id="ARBA00022553"/>
    </source>
</evidence>
<keyword evidence="6" id="KW-0547">Nucleotide-binding</keyword>
<evidence type="ECO:0000256" key="13">
    <source>
        <dbReference type="PROSITE-ProRule" id="PRU00169"/>
    </source>
</evidence>
<name>A0AAU8BI55_9VIBR</name>
<comment type="subunit">
    <text evidence="11">At low DSF concentrations, interacts with RpfF.</text>
</comment>
<evidence type="ECO:0000256" key="15">
    <source>
        <dbReference type="SAM" id="Phobius"/>
    </source>
</evidence>
<comment type="subcellular location">
    <subcellularLocation>
        <location evidence="2">Membrane</location>
    </subcellularLocation>
</comment>
<keyword evidence="7" id="KW-0418">Kinase</keyword>
<dbReference type="EC" id="2.7.13.3" evidence="3"/>
<feature type="domain" description="Histidine kinase" evidence="16">
    <location>
        <begin position="415"/>
        <end position="636"/>
    </location>
</feature>